<dbReference type="STRING" id="686832.A0A0C2XEQ6"/>
<dbReference type="OrthoDB" id="3244423at2759"/>
<dbReference type="HOGENOM" id="CLU_020999_3_3_1"/>
<accession>A0A0C2XEQ6</accession>
<sequence length="424" mass="47990">MEEKRFDAGECKISCLPPELLAVIFILARAEPKEQHPASFSKIPFEILVSHVSRHWRAVSLATLALWNQIDISTPRSLSRASSYLERSGSQCPLDIYINISKWEQSSGRHHHPLFIQSIANEIIPHPSRIRRLFLECFQQSTFHETLAILVSAPTYANSRSKGLSSSQYGRPDAEPSSSKIYGDMSISYPMLFDILTAPDCLLYFSISGEIDTSTWPLHDAAPDLQLCHLKALKISASGEMAAHLLLSLSAPTLQSLWLRSIDWFQGFNIFSESPQISSASPRFPHLQYLTLEGFNPPSIFSTFPSITHLHLLYHGTFAYSNLKTTLSGEWASLHTLVFSFFGPEASYKKIGDVISSCFRKRVSHGRPINNLLVASDVLRIIERKIWTGIPLETTPQAVSGENYKEPWWNQEEWPNWIRQTCRE</sequence>
<organism evidence="1 2">
    <name type="scientific">Hebeloma cylindrosporum</name>
    <dbReference type="NCBI Taxonomy" id="76867"/>
    <lineage>
        <taxon>Eukaryota</taxon>
        <taxon>Fungi</taxon>
        <taxon>Dikarya</taxon>
        <taxon>Basidiomycota</taxon>
        <taxon>Agaricomycotina</taxon>
        <taxon>Agaricomycetes</taxon>
        <taxon>Agaricomycetidae</taxon>
        <taxon>Agaricales</taxon>
        <taxon>Agaricineae</taxon>
        <taxon>Hymenogastraceae</taxon>
        <taxon>Hebeloma</taxon>
    </lineage>
</organism>
<proteinExistence type="predicted"/>
<dbReference type="InterPro" id="IPR032675">
    <property type="entry name" value="LRR_dom_sf"/>
</dbReference>
<protein>
    <submittedName>
        <fullName evidence="1">Uncharacterized protein</fullName>
    </submittedName>
</protein>
<dbReference type="AlphaFoldDB" id="A0A0C2XEQ6"/>
<keyword evidence="2" id="KW-1185">Reference proteome</keyword>
<reference evidence="2" key="2">
    <citation type="submission" date="2015-01" db="EMBL/GenBank/DDBJ databases">
        <title>Evolutionary Origins and Diversification of the Mycorrhizal Mutualists.</title>
        <authorList>
            <consortium name="DOE Joint Genome Institute"/>
            <consortium name="Mycorrhizal Genomics Consortium"/>
            <person name="Kohler A."/>
            <person name="Kuo A."/>
            <person name="Nagy L.G."/>
            <person name="Floudas D."/>
            <person name="Copeland A."/>
            <person name="Barry K.W."/>
            <person name="Cichocki N."/>
            <person name="Veneault-Fourrey C."/>
            <person name="LaButti K."/>
            <person name="Lindquist E.A."/>
            <person name="Lipzen A."/>
            <person name="Lundell T."/>
            <person name="Morin E."/>
            <person name="Murat C."/>
            <person name="Riley R."/>
            <person name="Ohm R."/>
            <person name="Sun H."/>
            <person name="Tunlid A."/>
            <person name="Henrissat B."/>
            <person name="Grigoriev I.V."/>
            <person name="Hibbett D.S."/>
            <person name="Martin F."/>
        </authorList>
    </citation>
    <scope>NUCLEOTIDE SEQUENCE [LARGE SCALE GENOMIC DNA]</scope>
    <source>
        <strain evidence="2">h7</strain>
    </source>
</reference>
<gene>
    <name evidence="1" type="ORF">M413DRAFT_13941</name>
</gene>
<evidence type="ECO:0000313" key="2">
    <source>
        <dbReference type="Proteomes" id="UP000053424"/>
    </source>
</evidence>
<reference evidence="1 2" key="1">
    <citation type="submission" date="2014-04" db="EMBL/GenBank/DDBJ databases">
        <authorList>
            <consortium name="DOE Joint Genome Institute"/>
            <person name="Kuo A."/>
            <person name="Gay G."/>
            <person name="Dore J."/>
            <person name="Kohler A."/>
            <person name="Nagy L.G."/>
            <person name="Floudas D."/>
            <person name="Copeland A."/>
            <person name="Barry K.W."/>
            <person name="Cichocki N."/>
            <person name="Veneault-Fourrey C."/>
            <person name="LaButti K."/>
            <person name="Lindquist E.A."/>
            <person name="Lipzen A."/>
            <person name="Lundell T."/>
            <person name="Morin E."/>
            <person name="Murat C."/>
            <person name="Sun H."/>
            <person name="Tunlid A."/>
            <person name="Henrissat B."/>
            <person name="Grigoriev I.V."/>
            <person name="Hibbett D.S."/>
            <person name="Martin F."/>
            <person name="Nordberg H.P."/>
            <person name="Cantor M.N."/>
            <person name="Hua S.X."/>
        </authorList>
    </citation>
    <scope>NUCLEOTIDE SEQUENCE [LARGE SCALE GENOMIC DNA]</scope>
    <source>
        <strain evidence="2">h7</strain>
    </source>
</reference>
<dbReference type="Proteomes" id="UP000053424">
    <property type="component" value="Unassembled WGS sequence"/>
</dbReference>
<evidence type="ECO:0000313" key="1">
    <source>
        <dbReference type="EMBL" id="KIM36428.1"/>
    </source>
</evidence>
<dbReference type="Gene3D" id="3.80.10.10">
    <property type="entry name" value="Ribonuclease Inhibitor"/>
    <property type="match status" value="1"/>
</dbReference>
<name>A0A0C2XEQ6_HEBCY</name>
<dbReference type="EMBL" id="KN831805">
    <property type="protein sequence ID" value="KIM36428.1"/>
    <property type="molecule type" value="Genomic_DNA"/>
</dbReference>